<name>A0A418KPW0_9ACTN</name>
<evidence type="ECO:0000313" key="2">
    <source>
        <dbReference type="EMBL" id="RIQ21245.1"/>
    </source>
</evidence>
<dbReference type="EMBL" id="QUAL01000152">
    <property type="protein sequence ID" value="RIQ21245.1"/>
    <property type="molecule type" value="Genomic_DNA"/>
</dbReference>
<proteinExistence type="predicted"/>
<dbReference type="GO" id="GO:0005975">
    <property type="term" value="P:carbohydrate metabolic process"/>
    <property type="evidence" value="ECO:0007669"/>
    <property type="project" value="InterPro"/>
</dbReference>
<dbReference type="AlphaFoldDB" id="A0A418KPW0"/>
<dbReference type="Proteomes" id="UP000284057">
    <property type="component" value="Unassembled WGS sequence"/>
</dbReference>
<comment type="caution">
    <text evidence="2">The sequence shown here is derived from an EMBL/GenBank/DDBJ whole genome shotgun (WGS) entry which is preliminary data.</text>
</comment>
<dbReference type="SUPFAM" id="SSF48208">
    <property type="entry name" value="Six-hairpin glycosidases"/>
    <property type="match status" value="1"/>
</dbReference>
<organism evidence="2 3">
    <name type="scientific">Jiangella rhizosphaerae</name>
    <dbReference type="NCBI Taxonomy" id="2293569"/>
    <lineage>
        <taxon>Bacteria</taxon>
        <taxon>Bacillati</taxon>
        <taxon>Actinomycetota</taxon>
        <taxon>Actinomycetes</taxon>
        <taxon>Jiangellales</taxon>
        <taxon>Jiangellaceae</taxon>
        <taxon>Jiangella</taxon>
    </lineage>
</organism>
<dbReference type="InterPro" id="IPR054491">
    <property type="entry name" value="MGH1-like_GH"/>
</dbReference>
<dbReference type="InterPro" id="IPR008928">
    <property type="entry name" value="6-hairpin_glycosidase_sf"/>
</dbReference>
<gene>
    <name evidence="2" type="ORF">DY240_15585</name>
</gene>
<reference evidence="2 3" key="1">
    <citation type="submission" date="2018-09" db="EMBL/GenBank/DDBJ databases">
        <title>Isolation, diversity and antifungal activity of actinobacteria from wheat.</title>
        <authorList>
            <person name="Han C."/>
        </authorList>
    </citation>
    <scope>NUCLEOTIDE SEQUENCE [LARGE SCALE GENOMIC DNA]</scope>
    <source>
        <strain evidence="2 3">NEAU-YY265</strain>
    </source>
</reference>
<dbReference type="RefSeq" id="WP_119660771.1">
    <property type="nucleotide sequence ID" value="NZ_QUAL01000152.1"/>
</dbReference>
<sequence>MSGRGPAAGAADSHVADIIAAAPRFTCGDEVLSRVYRHRWESFAHNVARSPRGWVVTEFRQPGPGRAHGTVNAAAGHHILEGRWLRRTDVIEDYIRFWYTAPEAEPNRYTEWIGWATREFARLRAAWEVAVDVLPGMVRVFDTWDTVALHPSGLYWVHDLADAMEFSISGDGLRPSINSYQYGNADAIADLAGRAGNDETAERFRAVRDRLRRAVIDRLYDRRRQFFTTLPMSPSGSAAYLATAGVERRMPAGYRDRDLPSRADVPADRDVRELIGFLPWYVDLPGDEVDPAAPVGQLTDPDGFAAPFGLRTAERRHPRYGYAVPDAPLPRFLCRWNGPTWPFATSQTLTALARIARRHGDDGSRGTVFLTALRQYAQSHLAADGGYLLDEFLDPDTGAWIARDWRRRHDPERAAIGTDYNHSTFADLILSGLLGLDVRDDSIVVEPLTCATGLGWFDVRGVSMAGVDVDVTWSPKAGLSLTAGAVSAGRPDLGILRVPIRAARG</sequence>
<dbReference type="InterPro" id="IPR012341">
    <property type="entry name" value="6hp_glycosidase-like_sf"/>
</dbReference>
<accession>A0A418KPW0</accession>
<protein>
    <recommendedName>
        <fullName evidence="1">Mannosylglycerate hydrolase MGH1-like glycoside hydrolase domain-containing protein</fullName>
    </recommendedName>
</protein>
<dbReference type="Gene3D" id="1.50.10.10">
    <property type="match status" value="1"/>
</dbReference>
<keyword evidence="3" id="KW-1185">Reference proteome</keyword>
<evidence type="ECO:0000259" key="1">
    <source>
        <dbReference type="Pfam" id="PF22422"/>
    </source>
</evidence>
<evidence type="ECO:0000313" key="3">
    <source>
        <dbReference type="Proteomes" id="UP000284057"/>
    </source>
</evidence>
<feature type="domain" description="Mannosylglycerate hydrolase MGH1-like glycoside hydrolase" evidence="1">
    <location>
        <begin position="70"/>
        <end position="423"/>
    </location>
</feature>
<dbReference type="OrthoDB" id="231241at2"/>
<dbReference type="Pfam" id="PF22422">
    <property type="entry name" value="MGH1-like_GH"/>
    <property type="match status" value="1"/>
</dbReference>